<dbReference type="CDD" id="cd01949">
    <property type="entry name" value="GGDEF"/>
    <property type="match status" value="1"/>
</dbReference>
<dbReference type="InterPro" id="IPR013783">
    <property type="entry name" value="Ig-like_fold"/>
</dbReference>
<dbReference type="SUPFAM" id="SSF55785">
    <property type="entry name" value="PYP-like sensor domain (PAS domain)"/>
    <property type="match status" value="2"/>
</dbReference>
<dbReference type="InterPro" id="IPR035919">
    <property type="entry name" value="EAL_sf"/>
</dbReference>
<dbReference type="Gene3D" id="3.30.450.20">
    <property type="entry name" value="PAS domain"/>
    <property type="match status" value="2"/>
</dbReference>
<dbReference type="EMBL" id="LVCM01000045">
    <property type="protein sequence ID" value="KYL31220.1"/>
    <property type="molecule type" value="Genomic_DNA"/>
</dbReference>
<gene>
    <name evidence="4" type="ORF">A2I98_03590</name>
</gene>
<dbReference type="InterPro" id="IPR035965">
    <property type="entry name" value="PAS-like_dom_sf"/>
</dbReference>
<dbReference type="Pfam" id="PF00563">
    <property type="entry name" value="EAL"/>
    <property type="match status" value="1"/>
</dbReference>
<sequence length="1500" mass="168914">MRLSILFFLFTTVCFLCITSVSASTNYAQQLQRISTDEGLSQNYVTKILQDDLGYIWIATAQGLNRFDGYTVTPFDGGFTLNENFITTLFKTHAGNIIVSTELAGAYLVNPKTLTTRNIFSGNLAGNTASFASIEAIAQHQDTFYLAILNNVYSLNSKTNSLTLEFTIGNENSVVRALKYYKNTLFIGTQTGLFSYDLKTESLTPLNLHTPDKQTVDNSNVKFLSVDPALGLLVGTVEGMYALSLNSSAGAAADQSTKSVIADYNIWDYSNTPYGEFIATEHGLFEFNREKGTTELILSFDQSKFNITENTINDLMVDSSGVFWLASRTQGVLTWSVNTRRFNKTTLPENNYINSIYQDDDLTMWYGTDNGLAHVNAKNKTTYYLTSQDPKAVYGEYAIFAINKAHLDSTSRYLWLTGYYSLILFDKETGTAVAKKDLNNALSEGAVIYGLSEVAPDTFAFYNDHSFYVYNGKTGLTREINGLKQHVNPLEAYTFHRPFDDYPNEFVLSTTTHFYRFNEQTNTLTTIYKTSKKDSQNYHTVENWLTDKNNILWLATTSEGLVGIDAQSFEKKHHFNVSNALKTQSIYSLISDEYGYLWFSSKNGLYRLNTDTLRLRVFTVKDGLSVNLFSTLGAITLKNNTVMFGSSYGAISFNPAEFLQQSTQTTTSITDITLMSRDLDYQPNQFATSALQLTHEDMGLEVSFSNFDFQNSAETRYKITLQGPTSLEYDDLKANKIFFTKLPPGNYQLKASAYNFNSATESKPALLNFNVAYAPWKSPYAYAAYILIIITVLCLLFWQYRSRQLAIANAQKATIHSQKQTELALSNNKSGIWDYHYSDDSVNTNRGSELGYTNLPNRIPLKHYLALIHPEDKPRVISHWLNFTKQKKHEHWQATYRLKHKLGHWLWYQDLGQIIYDEHTNKPVSVSGIYTNITEQRANEQQANILGEAFGQINDWLLILDNNLVPVSANNSFIKTFSQTHKHPLSLKVFVNAIGKAQCKSYANTLKSLTAKQNWRTDAVIKTATNLHHPIHISATAIAKDTHSISYYVIVISDLTEQKKAEDELRYLANFDPLTQLPNRSLMHQKIGKSIKKAHKQLTQSALLFIDLDKFKPVNDTFGHAVGDQLLCNITQRVSAMLPSNATLGRQSGDEFLVLIDNVEDIAALNNIVKSISSELANKVIIEDFSINISASIGVALYPFDASSTDLLIRNADVAMMHAKQAGRNGFKFFNDSMNEQIKQKLILENDLKDAAKDNLLFNHYQPIIDTHAQTINGVELLMRWENNGQFVSPALFIPIAEETGLIEALTEQALERALTELAPTLASNPLFYISLNLSPKHILRTNIATKLTNILKQHQMSPVQLRLEITENILLEDKQKAAKQLQKLKSAGFKLLLDDFGTGYSSLTYLSQFPIDVIKIDQSFVNSIGVDKSDESIIKTIYTLAQNLALYCIAEGVETKQQKAFLEGLGCHVLQGYYFAKPMRAEQLQNPETHEHIHTLIKS</sequence>
<dbReference type="SUPFAM" id="SSF50998">
    <property type="entry name" value="Quinoprotein alcohol dehydrogenase-like"/>
    <property type="match status" value="1"/>
</dbReference>
<evidence type="ECO:0000313" key="5">
    <source>
        <dbReference type="Proteomes" id="UP000075621"/>
    </source>
</evidence>
<dbReference type="InterPro" id="IPR043128">
    <property type="entry name" value="Rev_trsase/Diguanyl_cyclase"/>
</dbReference>
<dbReference type="Pfam" id="PF08447">
    <property type="entry name" value="PAS_3"/>
    <property type="match status" value="1"/>
</dbReference>
<reference evidence="4 5" key="1">
    <citation type="submission" date="2016-03" db="EMBL/GenBank/DDBJ databases">
        <authorList>
            <person name="Zhang H."/>
            <person name="Liu R."/>
            <person name="Wang M."/>
            <person name="Wang H."/>
            <person name="Wang L."/>
            <person name="Song L."/>
        </authorList>
    </citation>
    <scope>NUCLEOTIDE SEQUENCE [LARGE SCALE GENOMIC DNA]</scope>
    <source>
        <strain evidence="4 5">DSM 16098</strain>
    </source>
</reference>
<dbReference type="PANTHER" id="PTHR44757">
    <property type="entry name" value="DIGUANYLATE CYCLASE DGCP"/>
    <property type="match status" value="1"/>
</dbReference>
<dbReference type="InterPro" id="IPR052155">
    <property type="entry name" value="Biofilm_reg_signaling"/>
</dbReference>
<dbReference type="InterPro" id="IPR001633">
    <property type="entry name" value="EAL_dom"/>
</dbReference>
<dbReference type="InterPro" id="IPR029787">
    <property type="entry name" value="Nucleotide_cyclase"/>
</dbReference>
<feature type="chain" id="PRO_5046774882" evidence="1">
    <location>
        <begin position="24"/>
        <end position="1500"/>
    </location>
</feature>
<dbReference type="PROSITE" id="PS50883">
    <property type="entry name" value="EAL"/>
    <property type="match status" value="1"/>
</dbReference>
<feature type="domain" description="GGDEF" evidence="3">
    <location>
        <begin position="1099"/>
        <end position="1232"/>
    </location>
</feature>
<keyword evidence="1" id="KW-0732">Signal</keyword>
<feature type="domain" description="EAL" evidence="2">
    <location>
        <begin position="1241"/>
        <end position="1493"/>
    </location>
</feature>
<feature type="signal peptide" evidence="1">
    <location>
        <begin position="1"/>
        <end position="23"/>
    </location>
</feature>
<dbReference type="Proteomes" id="UP000075621">
    <property type="component" value="Unassembled WGS sequence"/>
</dbReference>
<dbReference type="InterPro" id="IPR013655">
    <property type="entry name" value="PAS_fold_3"/>
</dbReference>
<dbReference type="NCBIfam" id="TIGR00254">
    <property type="entry name" value="GGDEF"/>
    <property type="match status" value="1"/>
</dbReference>
<organism evidence="4 5">
    <name type="scientific">Pseudoalteromonas agarivorans</name>
    <dbReference type="NCBI Taxonomy" id="176102"/>
    <lineage>
        <taxon>Bacteria</taxon>
        <taxon>Pseudomonadati</taxon>
        <taxon>Pseudomonadota</taxon>
        <taxon>Gammaproteobacteria</taxon>
        <taxon>Alteromonadales</taxon>
        <taxon>Pseudoalteromonadaceae</taxon>
        <taxon>Pseudoalteromonas</taxon>
    </lineage>
</organism>
<protein>
    <submittedName>
        <fullName evidence="4">Diguanylate phosphodiesterase</fullName>
    </submittedName>
</protein>
<dbReference type="CDD" id="cd01948">
    <property type="entry name" value="EAL"/>
    <property type="match status" value="1"/>
</dbReference>
<dbReference type="PANTHER" id="PTHR44757:SF2">
    <property type="entry name" value="BIOFILM ARCHITECTURE MAINTENANCE PROTEIN MBAA"/>
    <property type="match status" value="1"/>
</dbReference>
<dbReference type="PROSITE" id="PS50887">
    <property type="entry name" value="GGDEF"/>
    <property type="match status" value="1"/>
</dbReference>
<dbReference type="InterPro" id="IPR000160">
    <property type="entry name" value="GGDEF_dom"/>
</dbReference>
<dbReference type="InterPro" id="IPR011110">
    <property type="entry name" value="Reg_prop"/>
</dbReference>
<dbReference type="SUPFAM" id="SSF55073">
    <property type="entry name" value="Nucleotide cyclase"/>
    <property type="match status" value="1"/>
</dbReference>
<dbReference type="SMART" id="SM00052">
    <property type="entry name" value="EAL"/>
    <property type="match status" value="1"/>
</dbReference>
<evidence type="ECO:0000259" key="3">
    <source>
        <dbReference type="PROSITE" id="PS50887"/>
    </source>
</evidence>
<dbReference type="Pfam" id="PF07494">
    <property type="entry name" value="Reg_prop"/>
    <property type="match status" value="1"/>
</dbReference>
<dbReference type="Gene3D" id="3.20.20.450">
    <property type="entry name" value="EAL domain"/>
    <property type="match status" value="1"/>
</dbReference>
<dbReference type="Gene3D" id="2.130.10.10">
    <property type="entry name" value="YVTN repeat-like/Quinoprotein amine dehydrogenase"/>
    <property type="match status" value="2"/>
</dbReference>
<dbReference type="InterPro" id="IPR011047">
    <property type="entry name" value="Quinoprotein_ADH-like_sf"/>
</dbReference>
<evidence type="ECO:0000259" key="2">
    <source>
        <dbReference type="PROSITE" id="PS50883"/>
    </source>
</evidence>
<dbReference type="SUPFAM" id="SSF141868">
    <property type="entry name" value="EAL domain-like"/>
    <property type="match status" value="1"/>
</dbReference>
<evidence type="ECO:0000313" key="4">
    <source>
        <dbReference type="EMBL" id="KYL31220.1"/>
    </source>
</evidence>
<dbReference type="Pfam" id="PF00990">
    <property type="entry name" value="GGDEF"/>
    <property type="match status" value="1"/>
</dbReference>
<dbReference type="Gene3D" id="2.60.40.10">
    <property type="entry name" value="Immunoglobulins"/>
    <property type="match status" value="1"/>
</dbReference>
<name>A0ABR5VMU4_9GAMM</name>
<proteinExistence type="predicted"/>
<dbReference type="InterPro" id="IPR015943">
    <property type="entry name" value="WD40/YVTN_repeat-like_dom_sf"/>
</dbReference>
<evidence type="ECO:0000256" key="1">
    <source>
        <dbReference type="SAM" id="SignalP"/>
    </source>
</evidence>
<dbReference type="Gene3D" id="3.30.70.270">
    <property type="match status" value="1"/>
</dbReference>
<dbReference type="SMART" id="SM00267">
    <property type="entry name" value="GGDEF"/>
    <property type="match status" value="1"/>
</dbReference>
<comment type="caution">
    <text evidence="4">The sequence shown here is derived from an EMBL/GenBank/DDBJ whole genome shotgun (WGS) entry which is preliminary data.</text>
</comment>
<accession>A0ABR5VMU4</accession>
<dbReference type="SUPFAM" id="SSF63829">
    <property type="entry name" value="Calcium-dependent phosphotriesterase"/>
    <property type="match status" value="1"/>
</dbReference>